<dbReference type="SMART" id="SM00342">
    <property type="entry name" value="HTH_ARAC"/>
    <property type="match status" value="1"/>
</dbReference>
<gene>
    <name evidence="6" type="ORF">NX780_06620</name>
</gene>
<evidence type="ECO:0000256" key="1">
    <source>
        <dbReference type="ARBA" id="ARBA00023015"/>
    </source>
</evidence>
<dbReference type="Proteomes" id="UP001206572">
    <property type="component" value="Unassembled WGS sequence"/>
</dbReference>
<dbReference type="InterPro" id="IPR037923">
    <property type="entry name" value="HTH-like"/>
</dbReference>
<keyword evidence="1" id="KW-0805">Transcription regulation</keyword>
<dbReference type="InterPro" id="IPR009057">
    <property type="entry name" value="Homeodomain-like_sf"/>
</dbReference>
<organism evidence="6 7">
    <name type="scientific">Massilia agri</name>
    <dbReference type="NCBI Taxonomy" id="1886785"/>
    <lineage>
        <taxon>Bacteria</taxon>
        <taxon>Pseudomonadati</taxon>
        <taxon>Pseudomonadota</taxon>
        <taxon>Betaproteobacteria</taxon>
        <taxon>Burkholderiales</taxon>
        <taxon>Oxalobacteraceae</taxon>
        <taxon>Telluria group</taxon>
        <taxon>Massilia</taxon>
    </lineage>
</organism>
<evidence type="ECO:0000313" key="7">
    <source>
        <dbReference type="Proteomes" id="UP001206572"/>
    </source>
</evidence>
<dbReference type="PROSITE" id="PS01124">
    <property type="entry name" value="HTH_ARAC_FAMILY_2"/>
    <property type="match status" value="1"/>
</dbReference>
<evidence type="ECO:0000256" key="4">
    <source>
        <dbReference type="ARBA" id="ARBA00023163"/>
    </source>
</evidence>
<comment type="caution">
    <text evidence="6">The sequence shown here is derived from an EMBL/GenBank/DDBJ whole genome shotgun (WGS) entry which is preliminary data.</text>
</comment>
<reference evidence="6 7" key="1">
    <citation type="submission" date="2022-08" db="EMBL/GenBank/DDBJ databases">
        <title>Reclassification of Massilia species as members of the genera Telluria, Duganella, Pseudoduganella, Mokoshia gen. nov. and Zemynaea gen. nov. using orthogonal and non-orthogonal genome-based approaches.</title>
        <authorList>
            <person name="Bowman J.P."/>
        </authorList>
    </citation>
    <scope>NUCLEOTIDE SEQUENCE [LARGE SCALE GENOMIC DNA]</scope>
    <source>
        <strain evidence="6 7">JCM 31661</strain>
    </source>
</reference>
<dbReference type="PANTHER" id="PTHR46796:SF2">
    <property type="entry name" value="TRANSCRIPTIONAL REGULATORY PROTEIN"/>
    <property type="match status" value="1"/>
</dbReference>
<keyword evidence="2" id="KW-0238">DNA-binding</keyword>
<evidence type="ECO:0000313" key="6">
    <source>
        <dbReference type="EMBL" id="MCS0596021.1"/>
    </source>
</evidence>
<dbReference type="SUPFAM" id="SSF46689">
    <property type="entry name" value="Homeodomain-like"/>
    <property type="match status" value="2"/>
</dbReference>
<name>A0ABT2AIF9_9BURK</name>
<evidence type="ECO:0000256" key="2">
    <source>
        <dbReference type="ARBA" id="ARBA00023125"/>
    </source>
</evidence>
<dbReference type="EMBL" id="JANUHA010000003">
    <property type="protein sequence ID" value="MCS0596021.1"/>
    <property type="molecule type" value="Genomic_DNA"/>
</dbReference>
<feature type="domain" description="HTH araC/xylS-type" evidence="5">
    <location>
        <begin position="163"/>
        <end position="260"/>
    </location>
</feature>
<dbReference type="InterPro" id="IPR018062">
    <property type="entry name" value="HTH_AraC-typ_CS"/>
</dbReference>
<dbReference type="SUPFAM" id="SSF51215">
    <property type="entry name" value="Regulatory protein AraC"/>
    <property type="match status" value="1"/>
</dbReference>
<accession>A0ABT2AIF9</accession>
<dbReference type="Pfam" id="PF12833">
    <property type="entry name" value="HTH_18"/>
    <property type="match status" value="1"/>
</dbReference>
<dbReference type="Pfam" id="PF02311">
    <property type="entry name" value="AraC_binding"/>
    <property type="match status" value="1"/>
</dbReference>
<dbReference type="PROSITE" id="PS00041">
    <property type="entry name" value="HTH_ARAC_FAMILY_1"/>
    <property type="match status" value="1"/>
</dbReference>
<proteinExistence type="predicted"/>
<keyword evidence="4" id="KW-0804">Transcription</keyword>
<evidence type="ECO:0000256" key="3">
    <source>
        <dbReference type="ARBA" id="ARBA00023159"/>
    </source>
</evidence>
<sequence length="262" mass="28373">MMRMAAPFHHVRPLRTHLPGVQAIVTESARSFGRHTHGQFGLGLVMDGGQASHSCAGTVEALPGDCITVHPDEVHDGMPLGDRPRRWFMLYMDPDFVAGAADAYEFARPVLSDARLATLLLRTCTTLARLEADGLLVEQEGMRLLGLAAGRSLGRVEAPGRLRLARQLIDDCPSEQLSLGALAHAAGMDKFQLVRGFGRAFGLTPHAYLMQRRLQLARALLAQGVPVVTAATDAGFADQSHLTRLFTRALGITPAAYRRAFS</sequence>
<keyword evidence="7" id="KW-1185">Reference proteome</keyword>
<dbReference type="RefSeq" id="WP_258827058.1">
    <property type="nucleotide sequence ID" value="NZ_JANUHA010000003.1"/>
</dbReference>
<keyword evidence="3" id="KW-0010">Activator</keyword>
<dbReference type="PANTHER" id="PTHR46796">
    <property type="entry name" value="HTH-TYPE TRANSCRIPTIONAL ACTIVATOR RHAS-RELATED"/>
    <property type="match status" value="1"/>
</dbReference>
<dbReference type="InterPro" id="IPR050204">
    <property type="entry name" value="AraC_XylS_family_regulators"/>
</dbReference>
<dbReference type="InterPro" id="IPR003313">
    <property type="entry name" value="AraC-bd"/>
</dbReference>
<dbReference type="Gene3D" id="1.10.10.60">
    <property type="entry name" value="Homeodomain-like"/>
    <property type="match status" value="2"/>
</dbReference>
<dbReference type="InterPro" id="IPR018060">
    <property type="entry name" value="HTH_AraC"/>
</dbReference>
<evidence type="ECO:0000259" key="5">
    <source>
        <dbReference type="PROSITE" id="PS01124"/>
    </source>
</evidence>
<protein>
    <submittedName>
        <fullName evidence="6">AraC family transcriptional regulator</fullName>
    </submittedName>
</protein>